<dbReference type="GO" id="GO:0006325">
    <property type="term" value="P:chromatin organization"/>
    <property type="evidence" value="ECO:0007669"/>
    <property type="project" value="TreeGrafter"/>
</dbReference>
<dbReference type="PANTHER" id="PTHR13340">
    <property type="entry name" value="GATA ZINC FINGER DOMAIN-CONTAINING"/>
    <property type="match status" value="1"/>
</dbReference>
<evidence type="ECO:0000256" key="1">
    <source>
        <dbReference type="ARBA" id="ARBA00004123"/>
    </source>
</evidence>
<evidence type="ECO:0000313" key="6">
    <source>
        <dbReference type="EMBL" id="CAL5137026.1"/>
    </source>
</evidence>
<evidence type="ECO:0000256" key="5">
    <source>
        <dbReference type="ARBA" id="ARBA00023242"/>
    </source>
</evidence>
<dbReference type="EMBL" id="CAXLJL010000378">
    <property type="protein sequence ID" value="CAL5137026.1"/>
    <property type="molecule type" value="Genomic_DNA"/>
</dbReference>
<reference evidence="6" key="1">
    <citation type="submission" date="2024-06" db="EMBL/GenBank/DDBJ databases">
        <authorList>
            <person name="Liu X."/>
            <person name="Lenzi L."/>
            <person name="Haldenby T S."/>
            <person name="Uol C."/>
        </authorList>
    </citation>
    <scope>NUCLEOTIDE SEQUENCE</scope>
</reference>
<evidence type="ECO:0000256" key="2">
    <source>
        <dbReference type="ARBA" id="ARBA00022723"/>
    </source>
</evidence>
<dbReference type="Proteomes" id="UP001497525">
    <property type="component" value="Unassembled WGS sequence"/>
</dbReference>
<evidence type="ECO:0000256" key="3">
    <source>
        <dbReference type="ARBA" id="ARBA00022771"/>
    </source>
</evidence>
<comment type="subcellular location">
    <subcellularLocation>
        <location evidence="1">Nucleus</location>
    </subcellularLocation>
</comment>
<keyword evidence="2" id="KW-0479">Metal-binding</keyword>
<evidence type="ECO:0000313" key="7">
    <source>
        <dbReference type="Proteomes" id="UP001497525"/>
    </source>
</evidence>
<dbReference type="AlphaFoldDB" id="A0AAV2TKS5"/>
<keyword evidence="4" id="KW-0862">Zinc</keyword>
<dbReference type="GO" id="GO:0005634">
    <property type="term" value="C:nucleus"/>
    <property type="evidence" value="ECO:0007669"/>
    <property type="project" value="UniProtKB-SubCell"/>
</dbReference>
<name>A0AAV2TKS5_CALDB</name>
<accession>A0AAV2TKS5</accession>
<keyword evidence="5" id="KW-0539">Nucleus</keyword>
<dbReference type="InterPro" id="IPR039050">
    <property type="entry name" value="GATAD1"/>
</dbReference>
<dbReference type="PANTHER" id="PTHR13340:SF2">
    <property type="entry name" value="GATA ZINC FINGER DOMAIN-CONTAINING PROTEIN 1"/>
    <property type="match status" value="1"/>
</dbReference>
<proteinExistence type="predicted"/>
<gene>
    <name evidence="6" type="ORF">CDAUBV1_LOCUS11303</name>
</gene>
<dbReference type="GO" id="GO:0008270">
    <property type="term" value="F:zinc ion binding"/>
    <property type="evidence" value="ECO:0007669"/>
    <property type="project" value="UniProtKB-KW"/>
</dbReference>
<organism evidence="6 7">
    <name type="scientific">Calicophoron daubneyi</name>
    <name type="common">Rumen fluke</name>
    <name type="synonym">Paramphistomum daubneyi</name>
    <dbReference type="NCBI Taxonomy" id="300641"/>
    <lineage>
        <taxon>Eukaryota</taxon>
        <taxon>Metazoa</taxon>
        <taxon>Spiralia</taxon>
        <taxon>Lophotrochozoa</taxon>
        <taxon>Platyhelminthes</taxon>
        <taxon>Trematoda</taxon>
        <taxon>Digenea</taxon>
        <taxon>Plagiorchiida</taxon>
        <taxon>Pronocephalata</taxon>
        <taxon>Paramphistomoidea</taxon>
        <taxon>Paramphistomidae</taxon>
        <taxon>Calicophoron</taxon>
    </lineage>
</organism>
<comment type="caution">
    <text evidence="6">The sequence shown here is derived from an EMBL/GenBank/DDBJ whole genome shotgun (WGS) entry which is preliminary data.</text>
</comment>
<sequence length="126" mass="14494">MKNRYYHASSGKSAGLRTRSRRHVLKKHDVDYRVGDIVSVMDVEGGTYYAQIRGLAVDYKGDSCCVLTWLIPTCDHDESENFRPEDYILGMEEDVLRDIDCCTLVCRCPADYFRPLASPYFIRPCN</sequence>
<evidence type="ECO:0000256" key="4">
    <source>
        <dbReference type="ARBA" id="ARBA00022833"/>
    </source>
</evidence>
<protein>
    <recommendedName>
        <fullName evidence="8">GATA zinc finger domain-containing protein 1</fullName>
    </recommendedName>
</protein>
<evidence type="ECO:0008006" key="8">
    <source>
        <dbReference type="Google" id="ProtNLM"/>
    </source>
</evidence>
<keyword evidence="3" id="KW-0863">Zinc-finger</keyword>